<evidence type="ECO:0000313" key="2">
    <source>
        <dbReference type="EMBL" id="UWX04926.1"/>
    </source>
</evidence>
<dbReference type="EMBL" id="CP065938">
    <property type="protein sequence ID" value="UWX04926.1"/>
    <property type="molecule type" value="Genomic_DNA"/>
</dbReference>
<reference evidence="2" key="1">
    <citation type="submission" date="2020-12" db="EMBL/GenBank/DDBJ databases">
        <title>Taurinivorans muris gen. nov., sp. nov., fundamental and realized metabolic niche of a ubiquitous sulfidogenic bacterium in the murine intestine.</title>
        <authorList>
            <person name="Ye H."/>
            <person name="Hanson B.T."/>
            <person name="Loy A."/>
        </authorList>
    </citation>
    <scope>NUCLEOTIDE SEQUENCE</scope>
    <source>
        <strain evidence="2">LT0009</strain>
    </source>
</reference>
<protein>
    <recommendedName>
        <fullName evidence="4">Helix-turn-helix domain-containing protein</fullName>
    </recommendedName>
</protein>
<evidence type="ECO:0008006" key="4">
    <source>
        <dbReference type="Google" id="ProtNLM"/>
    </source>
</evidence>
<proteinExistence type="predicted"/>
<organism evidence="2 3">
    <name type="scientific">Taurinivorans muris</name>
    <dbReference type="NCBI Taxonomy" id="2787751"/>
    <lineage>
        <taxon>Bacteria</taxon>
        <taxon>Pseudomonadati</taxon>
        <taxon>Thermodesulfobacteriota</taxon>
        <taxon>Desulfovibrionia</taxon>
        <taxon>Desulfovibrionales</taxon>
        <taxon>Desulfovibrionaceae</taxon>
        <taxon>Taurinivorans</taxon>
    </lineage>
</organism>
<evidence type="ECO:0000256" key="1">
    <source>
        <dbReference type="SAM" id="MobiDB-lite"/>
    </source>
</evidence>
<dbReference type="Proteomes" id="UP001058120">
    <property type="component" value="Chromosome"/>
</dbReference>
<feature type="region of interest" description="Disordered" evidence="1">
    <location>
        <begin position="1"/>
        <end position="28"/>
    </location>
</feature>
<sequence length="141" mass="16642">MKKTAQTSTSKSTKHTHKEKKHKQTDSSSFRQSSFFAFPYTDSQNETLYIQNELQADDNFIHSPIYTFQKTHKPLTWCYSITPVHLRNMDIICKIFGRSRYTVKQWAKEGAPIVYDGVSYISEYNALFSWLLNYYKDTMLQ</sequence>
<dbReference type="RefSeq" id="WP_334314482.1">
    <property type="nucleotide sequence ID" value="NZ_CP065938.1"/>
</dbReference>
<gene>
    <name evidence="2" type="ORF">JBF11_05415</name>
</gene>
<feature type="compositionally biased region" description="Low complexity" evidence="1">
    <location>
        <begin position="1"/>
        <end position="11"/>
    </location>
</feature>
<keyword evidence="3" id="KW-1185">Reference proteome</keyword>
<accession>A0ABY5Y059</accession>
<evidence type="ECO:0000313" key="3">
    <source>
        <dbReference type="Proteomes" id="UP001058120"/>
    </source>
</evidence>
<feature type="compositionally biased region" description="Basic residues" evidence="1">
    <location>
        <begin position="12"/>
        <end position="23"/>
    </location>
</feature>
<dbReference type="InterPro" id="IPR036388">
    <property type="entry name" value="WH-like_DNA-bd_sf"/>
</dbReference>
<dbReference type="Gene3D" id="1.10.10.10">
    <property type="entry name" value="Winged helix-like DNA-binding domain superfamily/Winged helix DNA-binding domain"/>
    <property type="match status" value="1"/>
</dbReference>
<name>A0ABY5Y059_9BACT</name>